<dbReference type="SMART" id="SM00481">
    <property type="entry name" value="POLIIIAc"/>
    <property type="match status" value="1"/>
</dbReference>
<evidence type="ECO:0000256" key="9">
    <source>
        <dbReference type="ARBA" id="ARBA00049244"/>
    </source>
</evidence>
<sequence>MPSDSSFVHLHNHTEYSMLDGHALLDGMFARTAELGMPAIAMTDHGNVHGAYDFWSKARKHGVKPIIGIEAYLTPGTHRSERRKVKWGRGLTGDEEEGGKDVAGGGAYTHMTMLASTTEGMHNLFRLSSRSSLEGYYYKPRADRELLAEYSSGLIATTGCPSGEVQTRLRLGQYDEAVQAASDFQDIFGKGNFFLELMDHGIPIEREVRDDLLRLGKQLGLPPVATNDCHYTHPEDADAHDALICVASGKSIADPKRLKFDGGGYYVKSAAEMRELWEDRYGMKEACDNTLLIAERCDVEFSENTGGYMARADVPEGETEESWFVKEVWRGIESRYPGDALTQEVRDRVDMELEVIKTKGYCGYYLVVADFINWSKDNGIRVGPGRGSGAGSIAAYALRITDLCPLTHGLIFERFLNPERPSMPDFDIDFDERRRAEVIRYVSEKYGNDRVAYIATFGRLKSKAAIKDANRVLDYPFSMGERISKALPADIMGKGVPLKQLFDPSHKRFNDGKEFRELHESDAEVRKIYETALGLEGQIRNWGVHAAGVIMSSEPLVDIVPIMRREQDGAIITQFDYPMCESLGLVKMDFLGLRNLTVLDDALLNIRANRGEEVVLEDLTFDDPATYDLLSRGDTLGVFQLDGGPMRALLRSMRPDKFEDISAVGALYRPGPMGADSHNKYARRKNGREAIEPIHPELEEPLKDVLGETYGLIVYQEQVMEIAQVLAGFSLGQADNLRRAMGKKKKEELDKQYAGFQAGMLERGYSQAAITALWEILLPFSDYAFNKAHSAAYGVISYWTAYLKANYPAEYMAALLTSTRGDKDKSAIYLAECRRLGIQVLPPDVNDSVSNFASVGEDIRFGLSAVRNVGENVVAGIVAGREDNGPYKDFTDFLDKVPTHVCNKRVLDSLIKAGAFDSLGHRRRALTTIAEDAVDQYIDLKRNAAIGQDSLFGGMDDAFTGVTVSVPDMPEWEKTQLLAFERDMLGLYVSDHPLMGLEHVLKASSDCSIGDLIADAERPDGTTVRVCGLITAVQRRLSKKGDTWALVTVEDLDGSIDVMVFPGAYNLAAPVLVPDTVVVVKGRLRRKDDSVELNALEVTMPAMGSGGQADAPVVVTLPVARCTSDTIGTFKQVLGSHPGMTEVHLRLVGTGTTKVMRLDDSLRVKPSSSLIADLKELLGPHCLG</sequence>
<evidence type="ECO:0000256" key="7">
    <source>
        <dbReference type="ARBA" id="ARBA00022705"/>
    </source>
</evidence>
<evidence type="ECO:0000259" key="10">
    <source>
        <dbReference type="SMART" id="SM00481"/>
    </source>
</evidence>
<evidence type="ECO:0000313" key="11">
    <source>
        <dbReference type="EMBL" id="ALX05091.1"/>
    </source>
</evidence>
<evidence type="ECO:0000256" key="2">
    <source>
        <dbReference type="ARBA" id="ARBA00009496"/>
    </source>
</evidence>
<dbReference type="Gene3D" id="1.10.150.870">
    <property type="match status" value="1"/>
</dbReference>
<dbReference type="InterPro" id="IPR004365">
    <property type="entry name" value="NA-bd_OB_tRNA"/>
</dbReference>
<dbReference type="GO" id="GO:0003676">
    <property type="term" value="F:nucleic acid binding"/>
    <property type="evidence" value="ECO:0007669"/>
    <property type="project" value="InterPro"/>
</dbReference>
<evidence type="ECO:0000256" key="3">
    <source>
        <dbReference type="ARBA" id="ARBA00012417"/>
    </source>
</evidence>
<keyword evidence="7" id="KW-0235">DNA replication</keyword>
<protein>
    <recommendedName>
        <fullName evidence="4">DNA polymerase III subunit alpha</fullName>
        <ecNumber evidence="3">2.7.7.7</ecNumber>
    </recommendedName>
</protein>
<dbReference type="Gene3D" id="1.10.10.1600">
    <property type="entry name" value="Bacterial DNA polymerase III alpha subunit, thumb domain"/>
    <property type="match status" value="1"/>
</dbReference>
<dbReference type="EC" id="2.7.7.7" evidence="3"/>
<dbReference type="AlphaFoldDB" id="A0A0U3KJU8"/>
<dbReference type="KEGG" id="aer:AERYTH_10465"/>
<evidence type="ECO:0000256" key="4">
    <source>
        <dbReference type="ARBA" id="ARBA00019114"/>
    </source>
</evidence>
<dbReference type="GO" id="GO:0005737">
    <property type="term" value="C:cytoplasm"/>
    <property type="evidence" value="ECO:0007669"/>
    <property type="project" value="UniProtKB-SubCell"/>
</dbReference>
<dbReference type="Pfam" id="PF14579">
    <property type="entry name" value="HHH_6"/>
    <property type="match status" value="1"/>
</dbReference>
<name>A0A0U3KJU8_9ACTN</name>
<dbReference type="OrthoDB" id="9803237at2"/>
<dbReference type="EMBL" id="CP011502">
    <property type="protein sequence ID" value="ALX05091.1"/>
    <property type="molecule type" value="Genomic_DNA"/>
</dbReference>
<proteinExistence type="inferred from homology"/>
<dbReference type="InterPro" id="IPR040982">
    <property type="entry name" value="DNA_pol3_finger"/>
</dbReference>
<dbReference type="PANTHER" id="PTHR32294:SF0">
    <property type="entry name" value="DNA POLYMERASE III SUBUNIT ALPHA"/>
    <property type="match status" value="1"/>
</dbReference>
<dbReference type="InterPro" id="IPR016195">
    <property type="entry name" value="Pol/histidinol_Pase-like"/>
</dbReference>
<dbReference type="STRING" id="2041.AERYTH_10465"/>
<evidence type="ECO:0000313" key="12">
    <source>
        <dbReference type="Proteomes" id="UP000067689"/>
    </source>
</evidence>
<dbReference type="InterPro" id="IPR011708">
    <property type="entry name" value="DNA_pol3_alpha_NTPase_dom"/>
</dbReference>
<dbReference type="InterPro" id="IPR029460">
    <property type="entry name" value="DNAPol_HHH"/>
</dbReference>
<dbReference type="NCBIfam" id="TIGR00594">
    <property type="entry name" value="polc"/>
    <property type="match status" value="1"/>
</dbReference>
<dbReference type="Gene3D" id="3.20.20.140">
    <property type="entry name" value="Metal-dependent hydrolases"/>
    <property type="match status" value="1"/>
</dbReference>
<dbReference type="Pfam" id="PF01336">
    <property type="entry name" value="tRNA_anti-codon"/>
    <property type="match status" value="1"/>
</dbReference>
<comment type="catalytic activity">
    <reaction evidence="9">
        <text>DNA(n) + a 2'-deoxyribonucleoside 5'-triphosphate = DNA(n+1) + diphosphate</text>
        <dbReference type="Rhea" id="RHEA:22508"/>
        <dbReference type="Rhea" id="RHEA-COMP:17339"/>
        <dbReference type="Rhea" id="RHEA-COMP:17340"/>
        <dbReference type="ChEBI" id="CHEBI:33019"/>
        <dbReference type="ChEBI" id="CHEBI:61560"/>
        <dbReference type="ChEBI" id="CHEBI:173112"/>
        <dbReference type="EC" id="2.7.7.7"/>
    </reaction>
</comment>
<gene>
    <name evidence="11" type="ORF">AERYTH_10465</name>
</gene>
<dbReference type="Pfam" id="PF17657">
    <property type="entry name" value="DNA_pol3_finger"/>
    <property type="match status" value="1"/>
</dbReference>
<dbReference type="GO" id="GO:0003887">
    <property type="term" value="F:DNA-directed DNA polymerase activity"/>
    <property type="evidence" value="ECO:0007669"/>
    <property type="project" value="UniProtKB-KW"/>
</dbReference>
<organism evidence="11 12">
    <name type="scientific">Aeromicrobium erythreum</name>
    <dbReference type="NCBI Taxonomy" id="2041"/>
    <lineage>
        <taxon>Bacteria</taxon>
        <taxon>Bacillati</taxon>
        <taxon>Actinomycetota</taxon>
        <taxon>Actinomycetes</taxon>
        <taxon>Propionibacteriales</taxon>
        <taxon>Nocardioidaceae</taxon>
        <taxon>Aeromicrobium</taxon>
    </lineage>
</organism>
<evidence type="ECO:0000256" key="5">
    <source>
        <dbReference type="ARBA" id="ARBA00022679"/>
    </source>
</evidence>
<dbReference type="Pfam" id="PF02811">
    <property type="entry name" value="PHP"/>
    <property type="match status" value="1"/>
</dbReference>
<dbReference type="GO" id="GO:0006260">
    <property type="term" value="P:DNA replication"/>
    <property type="evidence" value="ECO:0007669"/>
    <property type="project" value="UniProtKB-KW"/>
</dbReference>
<dbReference type="InterPro" id="IPR003141">
    <property type="entry name" value="Pol/His_phosphatase_N"/>
</dbReference>
<keyword evidence="6" id="KW-0548">Nucleotidyltransferase</keyword>
<reference evidence="11 12" key="1">
    <citation type="journal article" date="1991" name="Int. J. Syst. Bacteriol.">
        <title>Description of the erythromycin-producing bacterium Arthrobacter sp. strain NRRL B-3381 as Aeromicrobium erythreum gen. nov., sp. nov.</title>
        <authorList>
            <person name="Miller E.S."/>
            <person name="Woese C.R."/>
            <person name="Brenner S."/>
        </authorList>
    </citation>
    <scope>NUCLEOTIDE SEQUENCE [LARGE SCALE GENOMIC DNA]</scope>
    <source>
        <strain evidence="11 12">AR18</strain>
    </source>
</reference>
<keyword evidence="8" id="KW-0239">DNA-directed DNA polymerase</keyword>
<comment type="similarity">
    <text evidence="2">Belongs to the DNA polymerase type-C family. DnaE subfamily.</text>
</comment>
<evidence type="ECO:0000256" key="8">
    <source>
        <dbReference type="ARBA" id="ARBA00022932"/>
    </source>
</evidence>
<dbReference type="CDD" id="cd04485">
    <property type="entry name" value="DnaE_OBF"/>
    <property type="match status" value="1"/>
</dbReference>
<dbReference type="InterPro" id="IPR004805">
    <property type="entry name" value="DnaE2/DnaE/PolC"/>
</dbReference>
<accession>A0A0U3KJU8</accession>
<dbReference type="PANTHER" id="PTHR32294">
    <property type="entry name" value="DNA POLYMERASE III SUBUNIT ALPHA"/>
    <property type="match status" value="1"/>
</dbReference>
<keyword evidence="5" id="KW-0808">Transferase</keyword>
<dbReference type="PATRIC" id="fig|2041.4.peg.2189"/>
<comment type="subcellular location">
    <subcellularLocation>
        <location evidence="1">Cytoplasm</location>
    </subcellularLocation>
</comment>
<dbReference type="Proteomes" id="UP000067689">
    <property type="component" value="Chromosome"/>
</dbReference>
<dbReference type="InterPro" id="IPR041931">
    <property type="entry name" value="DNA_pol3_alpha_thumb_dom"/>
</dbReference>
<dbReference type="InterPro" id="IPR004013">
    <property type="entry name" value="PHP_dom"/>
</dbReference>
<feature type="domain" description="Polymerase/histidinol phosphatase N-terminal" evidence="10">
    <location>
        <begin position="8"/>
        <end position="75"/>
    </location>
</feature>
<dbReference type="RefSeq" id="WP_067858230.1">
    <property type="nucleotide sequence ID" value="NZ_CP011502.1"/>
</dbReference>
<evidence type="ECO:0000256" key="1">
    <source>
        <dbReference type="ARBA" id="ARBA00004496"/>
    </source>
</evidence>
<dbReference type="SUPFAM" id="SSF89550">
    <property type="entry name" value="PHP domain-like"/>
    <property type="match status" value="1"/>
</dbReference>
<dbReference type="GO" id="GO:0008408">
    <property type="term" value="F:3'-5' exonuclease activity"/>
    <property type="evidence" value="ECO:0007669"/>
    <property type="project" value="InterPro"/>
</dbReference>
<dbReference type="CDD" id="cd12113">
    <property type="entry name" value="PHP_PolIIIA_DnaE3"/>
    <property type="match status" value="1"/>
</dbReference>
<keyword evidence="12" id="KW-1185">Reference proteome</keyword>
<dbReference type="Pfam" id="PF07733">
    <property type="entry name" value="DNA_pol3_alpha"/>
    <property type="match status" value="1"/>
</dbReference>
<dbReference type="NCBIfam" id="NF004226">
    <property type="entry name" value="PRK05673.1"/>
    <property type="match status" value="1"/>
</dbReference>
<evidence type="ECO:0000256" key="6">
    <source>
        <dbReference type="ARBA" id="ARBA00022695"/>
    </source>
</evidence>